<organism evidence="3 4">
    <name type="scientific">Paramuricea clavata</name>
    <name type="common">Red gorgonian</name>
    <name type="synonym">Violescent sea-whip</name>
    <dbReference type="NCBI Taxonomy" id="317549"/>
    <lineage>
        <taxon>Eukaryota</taxon>
        <taxon>Metazoa</taxon>
        <taxon>Cnidaria</taxon>
        <taxon>Anthozoa</taxon>
        <taxon>Octocorallia</taxon>
        <taxon>Malacalcyonacea</taxon>
        <taxon>Plexauridae</taxon>
        <taxon>Paramuricea</taxon>
    </lineage>
</organism>
<feature type="compositionally biased region" description="Polar residues" evidence="2">
    <location>
        <begin position="221"/>
        <end position="242"/>
    </location>
</feature>
<protein>
    <submittedName>
        <fullName evidence="3">Uncharacterized protein</fullName>
    </submittedName>
</protein>
<dbReference type="OrthoDB" id="5988602at2759"/>
<dbReference type="InterPro" id="IPR044822">
    <property type="entry name" value="Myb_DNA-bind_4"/>
</dbReference>
<feature type="coiled-coil region" evidence="1">
    <location>
        <begin position="62"/>
        <end position="89"/>
    </location>
</feature>
<evidence type="ECO:0000256" key="2">
    <source>
        <dbReference type="SAM" id="MobiDB-lite"/>
    </source>
</evidence>
<keyword evidence="1" id="KW-0175">Coiled coil</keyword>
<comment type="caution">
    <text evidence="3">The sequence shown here is derived from an EMBL/GenBank/DDBJ whole genome shotgun (WGS) entry which is preliminary data.</text>
</comment>
<keyword evidence="4" id="KW-1185">Reference proteome</keyword>
<feature type="region of interest" description="Disordered" evidence="2">
    <location>
        <begin position="219"/>
        <end position="270"/>
    </location>
</feature>
<dbReference type="PANTHER" id="PTHR47595">
    <property type="entry name" value="HEAT SHOCK 70 KDA PROTEIN 14"/>
    <property type="match status" value="1"/>
</dbReference>
<accession>A0A7D9L0R2</accession>
<dbReference type="Gene3D" id="1.10.10.60">
    <property type="entry name" value="Homeodomain-like"/>
    <property type="match status" value="1"/>
</dbReference>
<evidence type="ECO:0000313" key="3">
    <source>
        <dbReference type="EMBL" id="CAB4022612.1"/>
    </source>
</evidence>
<sequence length="391" mass="45116">MAARKSRGKVWNDEETRALITLWCDETIQVALDNSKSSKDTSKVYKTLLSQLQERGYKDISLKEVVNKMKKLRQKYKAEKDNARKSGNNRKKPWKYFEQLDRFLSQKHNVTPAALLDTMDACQEDDELNLQKNVADNHIDTLKRKYGEGENSLRKCETCDYEQVIYSGGVHETEDGCVRVYAEEDKFLFPNCQCDNDNGTSNNLEEKDLNQNEEIGKQHGELTNQNPGMNQKPEVNQKPQNDQEAEYGGQHGKATGCEKLEIGKRKKRKTSVEKSIEMVMEQFKTVTKDEFERNTKLEESRLEKEHALQLEQMRLENERRREEREHELKIFQLLMGKQVPVAQPLAFPPVAYAQHYGTGTVQQQAFGSTSSCGNGSFCDESDDNEKTYFKL</sequence>
<name>A0A7D9L0R2_PARCT</name>
<proteinExistence type="predicted"/>
<dbReference type="Proteomes" id="UP001152795">
    <property type="component" value="Unassembled WGS sequence"/>
</dbReference>
<evidence type="ECO:0000256" key="1">
    <source>
        <dbReference type="SAM" id="Coils"/>
    </source>
</evidence>
<dbReference type="Pfam" id="PF13837">
    <property type="entry name" value="Myb_DNA-bind_4"/>
    <property type="match status" value="1"/>
</dbReference>
<dbReference type="AlphaFoldDB" id="A0A7D9L0R2"/>
<reference evidence="3" key="1">
    <citation type="submission" date="2020-04" db="EMBL/GenBank/DDBJ databases">
        <authorList>
            <person name="Alioto T."/>
            <person name="Alioto T."/>
            <person name="Gomez Garrido J."/>
        </authorList>
    </citation>
    <scope>NUCLEOTIDE SEQUENCE</scope>
    <source>
        <strain evidence="3">A484AB</strain>
    </source>
</reference>
<dbReference type="PANTHER" id="PTHR47595:SF1">
    <property type="entry name" value="MYB_SANT-LIKE DNA-BINDING DOMAIN-CONTAINING PROTEIN"/>
    <property type="match status" value="1"/>
</dbReference>
<gene>
    <name evidence="3" type="ORF">PACLA_8A024123</name>
</gene>
<dbReference type="EMBL" id="CACRXK020012060">
    <property type="protein sequence ID" value="CAB4022612.1"/>
    <property type="molecule type" value="Genomic_DNA"/>
</dbReference>
<evidence type="ECO:0000313" key="4">
    <source>
        <dbReference type="Proteomes" id="UP001152795"/>
    </source>
</evidence>